<dbReference type="AlphaFoldDB" id="A0A0N0CUS9"/>
<evidence type="ECO:0000313" key="4">
    <source>
        <dbReference type="Proteomes" id="UP000037977"/>
    </source>
</evidence>
<dbReference type="RefSeq" id="WP_053996944.1">
    <property type="nucleotide sequence ID" value="NZ_CP065643.1"/>
</dbReference>
<protein>
    <submittedName>
        <fullName evidence="3">Acetyltransferase</fullName>
    </submittedName>
</protein>
<dbReference type="Gene3D" id="3.40.630.30">
    <property type="match status" value="1"/>
</dbReference>
<evidence type="ECO:0000259" key="2">
    <source>
        <dbReference type="PROSITE" id="PS51729"/>
    </source>
</evidence>
<keyword evidence="4" id="KW-1185">Reference proteome</keyword>
<dbReference type="InterPro" id="IPR000182">
    <property type="entry name" value="GNAT_dom"/>
</dbReference>
<sequence length="93" mass="10644">MEFQLQQLAENEFAFLNVQEGEKLAEITWQQKGQVMVMDHTYVSDKLRGQGVAKQLLDQAADYAREKGYKMEAVCSYVVAAFEKSDAYNDVKQ</sequence>
<accession>A0A0N0CUS9</accession>
<feature type="domain" description="N-acetyltransferase" evidence="1">
    <location>
        <begin position="1"/>
        <end position="93"/>
    </location>
</feature>
<dbReference type="GO" id="GO:0016747">
    <property type="term" value="F:acyltransferase activity, transferring groups other than amino-acyl groups"/>
    <property type="evidence" value="ECO:0007669"/>
    <property type="project" value="InterPro"/>
</dbReference>
<name>A0A0N0CUS9_9BACI</name>
<feature type="domain" description="N-acetyltransferase" evidence="2">
    <location>
        <begin position="7"/>
        <end position="93"/>
    </location>
</feature>
<organism evidence="3 4">
    <name type="scientific">Lysinibacillus macroides</name>
    <dbReference type="NCBI Taxonomy" id="33935"/>
    <lineage>
        <taxon>Bacteria</taxon>
        <taxon>Bacillati</taxon>
        <taxon>Bacillota</taxon>
        <taxon>Bacilli</taxon>
        <taxon>Bacillales</taxon>
        <taxon>Bacillaceae</taxon>
        <taxon>Lysinibacillus</taxon>
    </lineage>
</organism>
<dbReference type="PROSITE" id="PS51186">
    <property type="entry name" value="GNAT"/>
    <property type="match status" value="1"/>
</dbReference>
<dbReference type="CDD" id="cd04301">
    <property type="entry name" value="NAT_SF"/>
    <property type="match status" value="1"/>
</dbReference>
<dbReference type="InterPro" id="IPR045057">
    <property type="entry name" value="Gcn5-rel_NAT"/>
</dbReference>
<dbReference type="PROSITE" id="PS51729">
    <property type="entry name" value="GNAT_YJDJ"/>
    <property type="match status" value="1"/>
</dbReference>
<dbReference type="Pfam" id="PF14542">
    <property type="entry name" value="Acetyltransf_CG"/>
    <property type="match status" value="1"/>
</dbReference>
<dbReference type="PANTHER" id="PTHR31435">
    <property type="entry name" value="PROTEIN NATD1"/>
    <property type="match status" value="1"/>
</dbReference>
<comment type="caution">
    <text evidence="3">The sequence shown here is derived from an EMBL/GenBank/DDBJ whole genome shotgun (WGS) entry which is preliminary data.</text>
</comment>
<dbReference type="OrthoDB" id="9793389at2"/>
<dbReference type="SUPFAM" id="SSF55729">
    <property type="entry name" value="Acyl-CoA N-acyltransferases (Nat)"/>
    <property type="match status" value="1"/>
</dbReference>
<reference evidence="3 4" key="1">
    <citation type="submission" date="2015-07" db="EMBL/GenBank/DDBJ databases">
        <title>Genome sequencing project for genomic taxonomy and phylogenomics of Bacillus-like bacteria.</title>
        <authorList>
            <person name="Liu B."/>
            <person name="Wang J."/>
            <person name="Zhu Y."/>
            <person name="Liu G."/>
            <person name="Chen Q."/>
            <person name="Chen Z."/>
            <person name="Che J."/>
            <person name="Ge C."/>
            <person name="Shi H."/>
            <person name="Pan Z."/>
            <person name="Liu X."/>
        </authorList>
    </citation>
    <scope>NUCLEOTIDE SEQUENCE [LARGE SCALE GENOMIC DNA]</scope>
    <source>
        <strain evidence="3 4">DSM 54</strain>
    </source>
</reference>
<proteinExistence type="predicted"/>
<dbReference type="STRING" id="33935.ADM90_21680"/>
<evidence type="ECO:0000259" key="1">
    <source>
        <dbReference type="PROSITE" id="PS51186"/>
    </source>
</evidence>
<dbReference type="Proteomes" id="UP000037977">
    <property type="component" value="Unassembled WGS sequence"/>
</dbReference>
<dbReference type="EMBL" id="LGCI01000011">
    <property type="protein sequence ID" value="KOY80444.1"/>
    <property type="molecule type" value="Genomic_DNA"/>
</dbReference>
<dbReference type="InterPro" id="IPR031165">
    <property type="entry name" value="GNAT_YJDJ"/>
</dbReference>
<dbReference type="InterPro" id="IPR016181">
    <property type="entry name" value="Acyl_CoA_acyltransferase"/>
</dbReference>
<dbReference type="PATRIC" id="fig|33935.3.peg.4583"/>
<evidence type="ECO:0000313" key="3">
    <source>
        <dbReference type="EMBL" id="KOY80444.1"/>
    </source>
</evidence>
<gene>
    <name evidence="3" type="ORF">ADM90_21680</name>
</gene>
<keyword evidence="3" id="KW-0808">Transferase</keyword>
<dbReference type="PANTHER" id="PTHR31435:SF10">
    <property type="entry name" value="BSR4717 PROTEIN"/>
    <property type="match status" value="1"/>
</dbReference>